<sequence>MHTAGVVVHFNLLQTFFLIVRDYLCSDAQVHGQVAEHVRSCRESEFRLNAPVCDFGYRFVPLWVGPDGCLALAGLER</sequence>
<organism evidence="1">
    <name type="scientific">Arundo donax</name>
    <name type="common">Giant reed</name>
    <name type="synonym">Donax arundinaceus</name>
    <dbReference type="NCBI Taxonomy" id="35708"/>
    <lineage>
        <taxon>Eukaryota</taxon>
        <taxon>Viridiplantae</taxon>
        <taxon>Streptophyta</taxon>
        <taxon>Embryophyta</taxon>
        <taxon>Tracheophyta</taxon>
        <taxon>Spermatophyta</taxon>
        <taxon>Magnoliopsida</taxon>
        <taxon>Liliopsida</taxon>
        <taxon>Poales</taxon>
        <taxon>Poaceae</taxon>
        <taxon>PACMAD clade</taxon>
        <taxon>Arundinoideae</taxon>
        <taxon>Arundineae</taxon>
        <taxon>Arundo</taxon>
    </lineage>
</organism>
<name>A0A0A9IB91_ARUDO</name>
<reference evidence="1" key="2">
    <citation type="journal article" date="2015" name="Data Brief">
        <title>Shoot transcriptome of the giant reed, Arundo donax.</title>
        <authorList>
            <person name="Barrero R.A."/>
            <person name="Guerrero F.D."/>
            <person name="Moolhuijzen P."/>
            <person name="Goolsby J.A."/>
            <person name="Tidwell J."/>
            <person name="Bellgard S.E."/>
            <person name="Bellgard M.I."/>
        </authorList>
    </citation>
    <scope>NUCLEOTIDE SEQUENCE</scope>
    <source>
        <tissue evidence="1">Shoot tissue taken approximately 20 cm above the soil surface</tissue>
    </source>
</reference>
<dbReference type="EMBL" id="GBRH01267320">
    <property type="protein sequence ID" value="JAD30575.1"/>
    <property type="molecule type" value="Transcribed_RNA"/>
</dbReference>
<protein>
    <submittedName>
        <fullName evidence="1">Uncharacterized protein</fullName>
    </submittedName>
</protein>
<reference evidence="1" key="1">
    <citation type="submission" date="2014-09" db="EMBL/GenBank/DDBJ databases">
        <authorList>
            <person name="Magalhaes I.L.F."/>
            <person name="Oliveira U."/>
            <person name="Santos F.R."/>
            <person name="Vidigal T.H.D.A."/>
            <person name="Brescovit A.D."/>
            <person name="Santos A.J."/>
        </authorList>
    </citation>
    <scope>NUCLEOTIDE SEQUENCE</scope>
    <source>
        <tissue evidence="1">Shoot tissue taken approximately 20 cm above the soil surface</tissue>
    </source>
</reference>
<dbReference type="AlphaFoldDB" id="A0A0A9IB91"/>
<proteinExistence type="predicted"/>
<evidence type="ECO:0000313" key="1">
    <source>
        <dbReference type="EMBL" id="JAD30575.1"/>
    </source>
</evidence>
<accession>A0A0A9IB91</accession>